<reference evidence="4 5" key="1">
    <citation type="journal article" date="2007" name="J. Bacteriol.">
        <title>The complete genome sequence of Roseobacter denitrificans reveals a mixotrophic rather than photosynthetic metabolism.</title>
        <authorList>
            <person name="Swingley W.D."/>
            <person name="Sadekar S."/>
            <person name="Mastrian S.D."/>
            <person name="Matthies H.J."/>
            <person name="Hao J."/>
            <person name="Ramos H."/>
            <person name="Acharya C.R."/>
            <person name="Conrad A.L."/>
            <person name="Taylor H.L."/>
            <person name="Dejesa L.C."/>
            <person name="Shah M.K."/>
            <person name="O'huallachain M.E."/>
            <person name="Lince M.T."/>
            <person name="Blankenship R.E."/>
            <person name="Beatty J.T."/>
            <person name="Touchman J.W."/>
        </authorList>
    </citation>
    <scope>NUCLEOTIDE SEQUENCE [LARGE SCALE GENOMIC DNA]</scope>
    <source>
        <strain evidence="5">ATCC 33942 / OCh 114</strain>
    </source>
</reference>
<evidence type="ECO:0000313" key="5">
    <source>
        <dbReference type="Proteomes" id="UP000007029"/>
    </source>
</evidence>
<dbReference type="Proteomes" id="UP000007029">
    <property type="component" value="Chromosome"/>
</dbReference>
<feature type="region of interest" description="Disordered" evidence="2">
    <location>
        <begin position="438"/>
        <end position="477"/>
    </location>
</feature>
<keyword evidence="1" id="KW-0175">Coiled coil</keyword>
<dbReference type="HOGENOM" id="CLU_357104_0_0_5"/>
<evidence type="ECO:0000313" key="4">
    <source>
        <dbReference type="EMBL" id="ABG33474.1"/>
    </source>
</evidence>
<protein>
    <submittedName>
        <fullName evidence="4">Uncharacterized protein</fullName>
    </submittedName>
</protein>
<feature type="compositionally biased region" description="Polar residues" evidence="2">
    <location>
        <begin position="464"/>
        <end position="474"/>
    </location>
</feature>
<keyword evidence="3" id="KW-1133">Transmembrane helix</keyword>
<feature type="transmembrane region" description="Helical" evidence="3">
    <location>
        <begin position="707"/>
        <end position="728"/>
    </location>
</feature>
<name>Q160W9_ROSDO</name>
<evidence type="ECO:0000256" key="2">
    <source>
        <dbReference type="SAM" id="MobiDB-lite"/>
    </source>
</evidence>
<organism evidence="4 5">
    <name type="scientific">Roseobacter denitrificans (strain ATCC 33942 / OCh 114)</name>
    <name type="common">Erythrobacter sp. (strain OCh 114)</name>
    <name type="synonym">Roseobacter denitrificans</name>
    <dbReference type="NCBI Taxonomy" id="375451"/>
    <lineage>
        <taxon>Bacteria</taxon>
        <taxon>Pseudomonadati</taxon>
        <taxon>Pseudomonadota</taxon>
        <taxon>Alphaproteobacteria</taxon>
        <taxon>Rhodobacterales</taxon>
        <taxon>Roseobacteraceae</taxon>
        <taxon>Roseobacter</taxon>
    </lineage>
</organism>
<proteinExistence type="predicted"/>
<dbReference type="KEGG" id="rde:RD1_4027"/>
<keyword evidence="3" id="KW-0812">Transmembrane</keyword>
<accession>Q160W9</accession>
<feature type="transmembrane region" description="Helical" evidence="3">
    <location>
        <begin position="70"/>
        <end position="90"/>
    </location>
</feature>
<feature type="coiled-coil region" evidence="1">
    <location>
        <begin position="110"/>
        <end position="147"/>
    </location>
</feature>
<keyword evidence="3" id="KW-0472">Membrane</keyword>
<keyword evidence="5" id="KW-1185">Reference proteome</keyword>
<evidence type="ECO:0000256" key="1">
    <source>
        <dbReference type="SAM" id="Coils"/>
    </source>
</evidence>
<sequence length="785" mass="85234">MMSKGIFSRLFKVAGTSQAIDGDALLSDDKTEPNERAGPSDSVDRLAAQNDKLNRVRDKFTQRAKDANNIAWAALGASFILVALTAVFIANSGRIFDTQLDLFVRHTANIGEFDEQISKAEDDLSALEDLRGENAEKLGEIQSYLAKDNFFWSNNHLAGGYSEPNADTLFAVRVSNQMAVVLGQGLLEAQLPIDVPTADAPAWKPARICTRVPSGATDDDACPDTPPDIWHIGHSKRIGFFGAGTNTFIRRTNEDDSGYWKMTRVVEDDAAAPFLYGASFRAGRGIVYGEGSRLFVTDNRGDDWAELKVDEETEQQLSRIAGIYVGAPLGDQHWVVVGAPGLLFVFKINGTNLETIYLMIEGEVKLAKDAGNFLPAPASGSQRGAKLGYFDVLHAYPNQKKDRYLALSSGGFFVEIGVEGDGMLEKLRAPRWGYFPCGTSAPDPVEQDENAPSSAAQQPASPSLTTQTSGTPHTTFGGWGGDGVAMADACRMRTISTLSKSHFVAFGDQAEIVSAEIATLEWRSNEALPKTVVGKMGDPKNVKFYDSAGLGDNAIAVGSEGVVASVRLDANKNLIASGAPQSLGREDLLGIGLVEEGQRPDLIVGAQGRIFANVSDPDILLYAQTNVPESVANYIQQNTTQKLRLKTGVDPELQTMAREIADNQSKIATESELRTHIRELERQKGERSLQSQLDRKDSLIWLNGGRFVVLVIALLLLRWTIAIFNYNIKLAHFFRARADILKLHIYSNTPLSELVLSMSPDSIDIGEAKSSVADLTKMLNGGAKQ</sequence>
<feature type="region of interest" description="Disordered" evidence="2">
    <location>
        <begin position="24"/>
        <end position="43"/>
    </location>
</feature>
<dbReference type="EMBL" id="CP000362">
    <property type="protein sequence ID" value="ABG33474.1"/>
    <property type="molecule type" value="Genomic_DNA"/>
</dbReference>
<feature type="compositionally biased region" description="Low complexity" evidence="2">
    <location>
        <begin position="451"/>
        <end position="463"/>
    </location>
</feature>
<dbReference type="AlphaFoldDB" id="Q160W9"/>
<evidence type="ECO:0000256" key="3">
    <source>
        <dbReference type="SAM" id="Phobius"/>
    </source>
</evidence>
<gene>
    <name evidence="4" type="ordered locus">RD1_4027</name>
</gene>